<evidence type="ECO:0000256" key="2">
    <source>
        <dbReference type="ARBA" id="ARBA00022813"/>
    </source>
</evidence>
<dbReference type="Gene3D" id="2.170.16.10">
    <property type="entry name" value="Hedgehog/Intein (Hint) domain"/>
    <property type="match status" value="1"/>
</dbReference>
<comment type="similarity">
    <text evidence="1">Belongs to the NAD(P)-dependent epimerase/dehydratase family.</text>
</comment>
<keyword evidence="3" id="KW-0651">Protein splicing</keyword>
<dbReference type="PANTHER" id="PTHR43000">
    <property type="entry name" value="DTDP-D-GLUCOSE 4,6-DEHYDRATASE-RELATED"/>
    <property type="match status" value="1"/>
</dbReference>
<proteinExistence type="inferred from homology"/>
<protein>
    <recommendedName>
        <fullName evidence="4">DOD-type homing endonuclease domain-containing protein</fullName>
    </recommendedName>
</protein>
<dbReference type="Pfam" id="PF16363">
    <property type="entry name" value="GDP_Man_Dehyd"/>
    <property type="match status" value="1"/>
</dbReference>
<dbReference type="Gene3D" id="3.10.28.10">
    <property type="entry name" value="Homing endonucleases"/>
    <property type="match status" value="1"/>
</dbReference>
<dbReference type="Proteomes" id="UP000230766">
    <property type="component" value="Unassembled WGS sequence"/>
</dbReference>
<dbReference type="InterPro" id="IPR006141">
    <property type="entry name" value="Intein_N"/>
</dbReference>
<dbReference type="EMBL" id="PETJ01000026">
    <property type="protein sequence ID" value="PIV65164.1"/>
    <property type="molecule type" value="Genomic_DNA"/>
</dbReference>
<comment type="caution">
    <text evidence="5">The sequence shown here is derived from an EMBL/GenBank/DDBJ whole genome shotgun (WGS) entry which is preliminary data.</text>
</comment>
<organism evidence="5 6">
    <name type="scientific">Candidatus Nealsonbacteria bacterium CG01_land_8_20_14_3_00_12</name>
    <dbReference type="NCBI Taxonomy" id="1974697"/>
    <lineage>
        <taxon>Bacteria</taxon>
        <taxon>Candidatus Nealsoniibacteriota</taxon>
    </lineage>
</organism>
<dbReference type="SUPFAM" id="SSF51294">
    <property type="entry name" value="Hedgehog/intein (Hint) domain"/>
    <property type="match status" value="1"/>
</dbReference>
<dbReference type="InterPro" id="IPR003587">
    <property type="entry name" value="Hint_dom_N"/>
</dbReference>
<feature type="non-terminal residue" evidence="5">
    <location>
        <position position="1"/>
    </location>
</feature>
<dbReference type="Pfam" id="PF01370">
    <property type="entry name" value="Epimerase"/>
    <property type="match status" value="1"/>
</dbReference>
<dbReference type="InterPro" id="IPR004042">
    <property type="entry name" value="Intein_endonuc_central"/>
</dbReference>
<dbReference type="SUPFAM" id="SSF51735">
    <property type="entry name" value="NAD(P)-binding Rossmann-fold domains"/>
    <property type="match status" value="2"/>
</dbReference>
<evidence type="ECO:0000259" key="4">
    <source>
        <dbReference type="PROSITE" id="PS50819"/>
    </source>
</evidence>
<dbReference type="PRINTS" id="PR00379">
    <property type="entry name" value="INTEIN"/>
</dbReference>
<dbReference type="InterPro" id="IPR006142">
    <property type="entry name" value="INTEIN"/>
</dbReference>
<evidence type="ECO:0000256" key="3">
    <source>
        <dbReference type="ARBA" id="ARBA00023000"/>
    </source>
</evidence>
<dbReference type="SUPFAM" id="SSF55608">
    <property type="entry name" value="Homing endonucleases"/>
    <property type="match status" value="1"/>
</dbReference>
<name>A0A2M7EBW1_9BACT</name>
<gene>
    <name evidence="5" type="ORF">COS09_01070</name>
</gene>
<dbReference type="GO" id="GO:0016539">
    <property type="term" value="P:intein-mediated protein splicing"/>
    <property type="evidence" value="ECO:0007669"/>
    <property type="project" value="InterPro"/>
</dbReference>
<reference evidence="6" key="1">
    <citation type="submission" date="2017-09" db="EMBL/GenBank/DDBJ databases">
        <title>Depth-based differentiation of microbial function through sediment-hosted aquifers and enrichment of novel symbionts in the deep terrestrial subsurface.</title>
        <authorList>
            <person name="Probst A.J."/>
            <person name="Ladd B."/>
            <person name="Jarett J.K."/>
            <person name="Geller-Mcgrath D.E."/>
            <person name="Sieber C.M.K."/>
            <person name="Emerson J.B."/>
            <person name="Anantharaman K."/>
            <person name="Thomas B.C."/>
            <person name="Malmstrom R."/>
            <person name="Stieglmeier M."/>
            <person name="Klingl A."/>
            <person name="Woyke T."/>
            <person name="Ryan C.M."/>
            <person name="Banfield J.F."/>
        </authorList>
    </citation>
    <scope>NUCLEOTIDE SEQUENCE [LARGE SCALE GENOMIC DNA]</scope>
</reference>
<dbReference type="InterPro" id="IPR027434">
    <property type="entry name" value="Homing_endonucl"/>
</dbReference>
<evidence type="ECO:0000313" key="5">
    <source>
        <dbReference type="EMBL" id="PIV65164.1"/>
    </source>
</evidence>
<sequence length="704" mass="81071">DNLSRAGAKENLKWLKKQGGNLVFVKGDIRDEKKLLETFKKYKPDLVAHLAAQTTMVTSVTNPREDFEINALGTFNVLEALRKSSPKATILYSSCFDEKTKAVTIDGIKKHNEIKERDKVLSINPKTGNIEIKPVEEVIIQHYRGPMLYFKGKRYEFFVTPNHRILYQHDNDNRPTNFSFKPASEMAKRFQFFLPKGKWRGKNEEYINLIEKAGNPDLIWNRKNLLSVMRTEDLFYLMGIYIGDGSLNLVVKKYPTRTGLSKVEYIEMARNSSTGRFMSTEEIGGKIGAKEEVISFGYGIFFDIPENDKCREKVEDVLKSSGISYHAYKNEHNGQSRIYFTSKILFNIFSQCGHDAKEKRIPAWMLEYSPKYLQYLFQGLLDSDGDGKVAFRTTSKSLVRDFIELCTKLSYDLSLREGHAQGNIDGRKIEGDYYDFNISRTPRLAFRKNTSWINYNGIVWCLKVKDNENFLVERNGKFVFSGNTNKVYGEMLDIPVVEKKERYDYKNIRGISENYPLDFCGPYGCSKGTGDQYTIDYARIYGLNTVVFRQSGIYGPHQFGIEEQGWLAWFCNALLFDKPVTIFGDGKQVRDVLYIDDLLRAFDLAFKNIKKTRGKAYNIGGGPNFSLSIWELFEILEKLSGKKFSYKFGPWRPGDQKIYISDISKAKKDFGWQPLASPEEGVKKLYNWVSKNKVLIKKAGVFKK</sequence>
<evidence type="ECO:0000256" key="1">
    <source>
        <dbReference type="ARBA" id="ARBA00007637"/>
    </source>
</evidence>
<dbReference type="InterPro" id="IPR001509">
    <property type="entry name" value="Epimerase_deHydtase"/>
</dbReference>
<accession>A0A2M7EBW1</accession>
<dbReference type="InterPro" id="IPR036844">
    <property type="entry name" value="Hint_dom_sf"/>
</dbReference>
<dbReference type="CDD" id="cd00081">
    <property type="entry name" value="Hint"/>
    <property type="match status" value="1"/>
</dbReference>
<dbReference type="Gene3D" id="3.40.50.720">
    <property type="entry name" value="NAD(P)-binding Rossmann-like Domain"/>
    <property type="match status" value="2"/>
</dbReference>
<dbReference type="PROSITE" id="PS50819">
    <property type="entry name" value="INTEIN_ENDONUCLEASE"/>
    <property type="match status" value="1"/>
</dbReference>
<dbReference type="PROSITE" id="PS50817">
    <property type="entry name" value="INTEIN_N_TER"/>
    <property type="match status" value="1"/>
</dbReference>
<keyword evidence="2" id="KW-0068">Autocatalytic cleavage</keyword>
<dbReference type="AlphaFoldDB" id="A0A2M7EBW1"/>
<dbReference type="InterPro" id="IPR036291">
    <property type="entry name" value="NAD(P)-bd_dom_sf"/>
</dbReference>
<evidence type="ECO:0000313" key="6">
    <source>
        <dbReference type="Proteomes" id="UP000230766"/>
    </source>
</evidence>
<dbReference type="InterPro" id="IPR016040">
    <property type="entry name" value="NAD(P)-bd_dom"/>
</dbReference>
<dbReference type="GO" id="GO:0004519">
    <property type="term" value="F:endonuclease activity"/>
    <property type="evidence" value="ECO:0007669"/>
    <property type="project" value="InterPro"/>
</dbReference>
<feature type="domain" description="DOD-type homing endonuclease" evidence="4">
    <location>
        <begin position="237"/>
        <end position="411"/>
    </location>
</feature>
<dbReference type="SMART" id="SM00306">
    <property type="entry name" value="HintN"/>
    <property type="match status" value="1"/>
</dbReference>